<proteinExistence type="predicted"/>
<gene>
    <name evidence="1" type="ORF">CAMGR0001_1625</name>
</gene>
<dbReference type="SUPFAM" id="SSF53067">
    <property type="entry name" value="Actin-like ATPase domain"/>
    <property type="match status" value="1"/>
</dbReference>
<dbReference type="eggNOG" id="COG1214">
    <property type="taxonomic scope" value="Bacteria"/>
</dbReference>
<accession>C8PIG4</accession>
<evidence type="ECO:0000313" key="2">
    <source>
        <dbReference type="Proteomes" id="UP000005709"/>
    </source>
</evidence>
<dbReference type="AlphaFoldDB" id="C8PIG4"/>
<dbReference type="InterPro" id="IPR043129">
    <property type="entry name" value="ATPase_NBD"/>
</dbReference>
<organism evidence="1 2">
    <name type="scientific">Campylobacter gracilis RM3268</name>
    <dbReference type="NCBI Taxonomy" id="553220"/>
    <lineage>
        <taxon>Bacteria</taxon>
        <taxon>Pseudomonadati</taxon>
        <taxon>Campylobacterota</taxon>
        <taxon>Epsilonproteobacteria</taxon>
        <taxon>Campylobacterales</taxon>
        <taxon>Campylobacteraceae</taxon>
        <taxon>Campylobacter</taxon>
    </lineage>
</organism>
<evidence type="ECO:0008006" key="3">
    <source>
        <dbReference type="Google" id="ProtNLM"/>
    </source>
</evidence>
<dbReference type="Proteomes" id="UP000005709">
    <property type="component" value="Unassembled WGS sequence"/>
</dbReference>
<name>C8PIG4_9BACT</name>
<evidence type="ECO:0000313" key="1">
    <source>
        <dbReference type="EMBL" id="EEV17329.1"/>
    </source>
</evidence>
<sequence length="132" mass="14572">MYENGAKIAEFASAEGEKADKFLVAKFSEILKTYKIKELIYANTPGSFMGMKVSYVILRTLSIALDVPLYAISGFELSGFGPIRANKNFSYVYENGEIKMKKCAPAALSLPQDLSVLNKSDDILPNYIIEAV</sequence>
<keyword evidence="2" id="KW-1185">Reference proteome</keyword>
<dbReference type="Gene3D" id="3.30.420.40">
    <property type="match status" value="1"/>
</dbReference>
<dbReference type="RefSeq" id="WP_005872407.1">
    <property type="nucleotide sequence ID" value="NZ_ACYG01000027.1"/>
</dbReference>
<comment type="caution">
    <text evidence="1">The sequence shown here is derived from an EMBL/GenBank/DDBJ whole genome shotgun (WGS) entry which is preliminary data.</text>
</comment>
<protein>
    <recommendedName>
        <fullName evidence="3">Universal bacterial protein YeaZ</fullName>
    </recommendedName>
</protein>
<dbReference type="STRING" id="824.CGRAC_0648"/>
<reference evidence="1 2" key="1">
    <citation type="submission" date="2009-07" db="EMBL/GenBank/DDBJ databases">
        <authorList>
            <person name="Madupu R."/>
            <person name="Sebastian Y."/>
            <person name="Durkin A.S."/>
            <person name="Torralba M."/>
            <person name="Methe B."/>
            <person name="Sutton G.G."/>
            <person name="Strausberg R.L."/>
            <person name="Nelson K.E."/>
        </authorList>
    </citation>
    <scope>NUCLEOTIDE SEQUENCE [LARGE SCALE GENOMIC DNA]</scope>
    <source>
        <strain evidence="1 2">RM3268</strain>
    </source>
</reference>
<dbReference type="EMBL" id="ACYG01000027">
    <property type="protein sequence ID" value="EEV17329.1"/>
    <property type="molecule type" value="Genomic_DNA"/>
</dbReference>